<feature type="domain" description="HTH tetR-type" evidence="3">
    <location>
        <begin position="25"/>
        <end position="84"/>
    </location>
</feature>
<evidence type="ECO:0000313" key="4">
    <source>
        <dbReference type="EMBL" id="ANP28657.1"/>
    </source>
</evidence>
<dbReference type="STRING" id="1630135.DAD186_21070"/>
<dbReference type="GO" id="GO:0003677">
    <property type="term" value="F:DNA binding"/>
    <property type="evidence" value="ECO:0007669"/>
    <property type="project" value="UniProtKB-UniRule"/>
</dbReference>
<gene>
    <name evidence="4" type="ORF">DAD186_21070</name>
</gene>
<sequence>MSVLYAARRALVHRDEELPIDPRAQKSRESLIRVMIDALDDNPQPPSVSELVRRAGASRPTFYQHFGDIPTLMHAAAMERLEEVFAMLPQQASDPTEPTSPTDFPDNWTRFAAESLTALFTHLSENRAFYLAVLDGPSGRAAESELTRFLAGRMLGFATLRDALTRLTGPRAARYAEFLSAGLLSQATKDLRDDLPVTAMVETTTDFLAAATGLKAA</sequence>
<dbReference type="InterPro" id="IPR009057">
    <property type="entry name" value="Homeodomain-like_sf"/>
</dbReference>
<dbReference type="PROSITE" id="PS50977">
    <property type="entry name" value="HTH_TETR_2"/>
    <property type="match status" value="1"/>
</dbReference>
<dbReference type="Proteomes" id="UP000092596">
    <property type="component" value="Chromosome"/>
</dbReference>
<evidence type="ECO:0000259" key="3">
    <source>
        <dbReference type="PROSITE" id="PS50977"/>
    </source>
</evidence>
<dbReference type="EMBL" id="CP012117">
    <property type="protein sequence ID" value="ANP28657.1"/>
    <property type="molecule type" value="Genomic_DNA"/>
</dbReference>
<dbReference type="AlphaFoldDB" id="A0A1B0ZL63"/>
<evidence type="ECO:0000256" key="2">
    <source>
        <dbReference type="PROSITE-ProRule" id="PRU00335"/>
    </source>
</evidence>
<organism evidence="4 5">
    <name type="scientific">Dermabacter vaginalis</name>
    <dbReference type="NCBI Taxonomy" id="1630135"/>
    <lineage>
        <taxon>Bacteria</taxon>
        <taxon>Bacillati</taxon>
        <taxon>Actinomycetota</taxon>
        <taxon>Actinomycetes</taxon>
        <taxon>Micrococcales</taxon>
        <taxon>Dermabacteraceae</taxon>
        <taxon>Dermabacter</taxon>
    </lineage>
</organism>
<evidence type="ECO:0000313" key="5">
    <source>
        <dbReference type="Proteomes" id="UP000092596"/>
    </source>
</evidence>
<name>A0A1B0ZL63_9MICO</name>
<dbReference type="RefSeq" id="WP_065248604.1">
    <property type="nucleotide sequence ID" value="NZ_CP012117.1"/>
</dbReference>
<dbReference type="Gene3D" id="1.10.357.10">
    <property type="entry name" value="Tetracycline Repressor, domain 2"/>
    <property type="match status" value="1"/>
</dbReference>
<reference evidence="4 5" key="1">
    <citation type="submission" date="2015-06" db="EMBL/GenBank/DDBJ databases">
        <title>Investigation of pathophysiology for high-risk pregnancy and development of treatment modality based on it.</title>
        <authorList>
            <person name="Kim B.-C."/>
            <person name="Lim S."/>
        </authorList>
    </citation>
    <scope>NUCLEOTIDE SEQUENCE [LARGE SCALE GENOMIC DNA]</scope>
    <source>
        <strain evidence="4 5">AD1-86</strain>
    </source>
</reference>
<proteinExistence type="predicted"/>
<dbReference type="KEGG" id="dva:DAD186_21070"/>
<dbReference type="InterPro" id="IPR001647">
    <property type="entry name" value="HTH_TetR"/>
</dbReference>
<feature type="DNA-binding region" description="H-T-H motif" evidence="2">
    <location>
        <begin position="47"/>
        <end position="66"/>
    </location>
</feature>
<protein>
    <recommendedName>
        <fullName evidence="3">HTH tetR-type domain-containing protein</fullName>
    </recommendedName>
</protein>
<accession>A0A1B0ZL63</accession>
<keyword evidence="1 2" id="KW-0238">DNA-binding</keyword>
<dbReference type="SUPFAM" id="SSF46689">
    <property type="entry name" value="Homeodomain-like"/>
    <property type="match status" value="1"/>
</dbReference>
<evidence type="ECO:0000256" key="1">
    <source>
        <dbReference type="ARBA" id="ARBA00023125"/>
    </source>
</evidence>